<dbReference type="AlphaFoldDB" id="A0A5B7I173"/>
<name>A0A5B7I173_PORTR</name>
<sequence length="66" mass="7890">MLRLIQRCSLAFMEGTQGKEEEGGMRSKKTMMKQNGKRIRSMLMKEREGETEEQYETKEEQEKEKE</sequence>
<evidence type="ECO:0000313" key="2">
    <source>
        <dbReference type="EMBL" id="MPC75895.1"/>
    </source>
</evidence>
<evidence type="ECO:0000256" key="1">
    <source>
        <dbReference type="SAM" id="MobiDB-lite"/>
    </source>
</evidence>
<protein>
    <submittedName>
        <fullName evidence="2">Uncharacterized protein</fullName>
    </submittedName>
</protein>
<organism evidence="2 3">
    <name type="scientific">Portunus trituberculatus</name>
    <name type="common">Swimming crab</name>
    <name type="synonym">Neptunus trituberculatus</name>
    <dbReference type="NCBI Taxonomy" id="210409"/>
    <lineage>
        <taxon>Eukaryota</taxon>
        <taxon>Metazoa</taxon>
        <taxon>Ecdysozoa</taxon>
        <taxon>Arthropoda</taxon>
        <taxon>Crustacea</taxon>
        <taxon>Multicrustacea</taxon>
        <taxon>Malacostraca</taxon>
        <taxon>Eumalacostraca</taxon>
        <taxon>Eucarida</taxon>
        <taxon>Decapoda</taxon>
        <taxon>Pleocyemata</taxon>
        <taxon>Brachyura</taxon>
        <taxon>Eubrachyura</taxon>
        <taxon>Portunoidea</taxon>
        <taxon>Portunidae</taxon>
        <taxon>Portuninae</taxon>
        <taxon>Portunus</taxon>
    </lineage>
</organism>
<proteinExistence type="predicted"/>
<feature type="compositionally biased region" description="Basic residues" evidence="1">
    <location>
        <begin position="26"/>
        <end position="40"/>
    </location>
</feature>
<comment type="caution">
    <text evidence="2">The sequence shown here is derived from an EMBL/GenBank/DDBJ whole genome shotgun (WGS) entry which is preliminary data.</text>
</comment>
<keyword evidence="3" id="KW-1185">Reference proteome</keyword>
<evidence type="ECO:0000313" key="3">
    <source>
        <dbReference type="Proteomes" id="UP000324222"/>
    </source>
</evidence>
<dbReference type="EMBL" id="VSRR010042096">
    <property type="protein sequence ID" value="MPC75895.1"/>
    <property type="molecule type" value="Genomic_DNA"/>
</dbReference>
<feature type="compositionally biased region" description="Basic and acidic residues" evidence="1">
    <location>
        <begin position="55"/>
        <end position="66"/>
    </location>
</feature>
<gene>
    <name evidence="2" type="ORF">E2C01_070294</name>
</gene>
<accession>A0A5B7I173</accession>
<feature type="region of interest" description="Disordered" evidence="1">
    <location>
        <begin position="16"/>
        <end position="66"/>
    </location>
</feature>
<dbReference type="Proteomes" id="UP000324222">
    <property type="component" value="Unassembled WGS sequence"/>
</dbReference>
<reference evidence="2 3" key="1">
    <citation type="submission" date="2019-05" db="EMBL/GenBank/DDBJ databases">
        <title>Another draft genome of Portunus trituberculatus and its Hox gene families provides insights of decapod evolution.</title>
        <authorList>
            <person name="Jeong J.-H."/>
            <person name="Song I."/>
            <person name="Kim S."/>
            <person name="Choi T."/>
            <person name="Kim D."/>
            <person name="Ryu S."/>
            <person name="Kim W."/>
        </authorList>
    </citation>
    <scope>NUCLEOTIDE SEQUENCE [LARGE SCALE GENOMIC DNA]</scope>
    <source>
        <tissue evidence="2">Muscle</tissue>
    </source>
</reference>